<dbReference type="Proteomes" id="UP000627166">
    <property type="component" value="Unassembled WGS sequence"/>
</dbReference>
<dbReference type="RefSeq" id="WP_191740738.1">
    <property type="nucleotide sequence ID" value="NZ_JACSQB010000095.1"/>
</dbReference>
<protein>
    <submittedName>
        <fullName evidence="1">Uncharacterized protein</fullName>
    </submittedName>
</protein>
<comment type="caution">
    <text evidence="1">The sequence shown here is derived from an EMBL/GenBank/DDBJ whole genome shotgun (WGS) entry which is preliminary data.</text>
</comment>
<gene>
    <name evidence="1" type="ORF">H9637_12110</name>
</gene>
<dbReference type="EMBL" id="JACSQB010000095">
    <property type="protein sequence ID" value="MBD8047778.1"/>
    <property type="molecule type" value="Genomic_DNA"/>
</dbReference>
<organism evidence="1 2">
    <name type="scientific">Clostridium faecium</name>
    <dbReference type="NCBI Taxonomy" id="2762223"/>
    <lineage>
        <taxon>Bacteria</taxon>
        <taxon>Bacillati</taxon>
        <taxon>Bacillota</taxon>
        <taxon>Clostridia</taxon>
        <taxon>Eubacteriales</taxon>
        <taxon>Clostridiaceae</taxon>
        <taxon>Clostridium</taxon>
    </lineage>
</organism>
<accession>A0ABR8YU13</accession>
<proteinExistence type="predicted"/>
<evidence type="ECO:0000313" key="1">
    <source>
        <dbReference type="EMBL" id="MBD8047778.1"/>
    </source>
</evidence>
<evidence type="ECO:0000313" key="2">
    <source>
        <dbReference type="Proteomes" id="UP000627166"/>
    </source>
</evidence>
<reference evidence="1 2" key="1">
    <citation type="submission" date="2020-08" db="EMBL/GenBank/DDBJ databases">
        <title>A Genomic Blueprint of the Chicken Gut Microbiome.</title>
        <authorList>
            <person name="Gilroy R."/>
            <person name="Ravi A."/>
            <person name="Getino M."/>
            <person name="Pursley I."/>
            <person name="Horton D.L."/>
            <person name="Alikhan N.-F."/>
            <person name="Baker D."/>
            <person name="Gharbi K."/>
            <person name="Hall N."/>
            <person name="Watson M."/>
            <person name="Adriaenssens E.M."/>
            <person name="Foster-Nyarko E."/>
            <person name="Jarju S."/>
            <person name="Secka A."/>
            <person name="Antonio M."/>
            <person name="Oren A."/>
            <person name="Chaudhuri R."/>
            <person name="La Ragione R.M."/>
            <person name="Hildebrand F."/>
            <person name="Pallen M.J."/>
        </authorList>
    </citation>
    <scope>NUCLEOTIDE SEQUENCE [LARGE SCALE GENOMIC DNA]</scope>
    <source>
        <strain evidence="1 2">N37</strain>
    </source>
</reference>
<keyword evidence="2" id="KW-1185">Reference proteome</keyword>
<name>A0ABR8YU13_9CLOT</name>
<sequence>MDEIVPSLYCDPKLYNDTLLKYQKIDFDTCISGHNVIQRKEIIDKILSKL</sequence>